<gene>
    <name evidence="3" type="ORF">SOO65_09445</name>
</gene>
<accession>A0AAX4HUJ9</accession>
<sequence>MKFKSPVPFLFVASLFALAACGGGSGSSSSSKQNENAELQEDNDQGIYRAVLTPVNKKLVANTTGTIEVRIDGDEVVIESTVAGAPSGVKHFQNIMTSSECPTEASDANGDGVVDIMEGSASFGKILVPLDSNISDQLLGNDFGPIANGAGAYVYRKSTSFAQLMADLNAEDPDKEDFFAKLSPTETLRLSKRVVVVHGVSRNSDLPATVATLGDAAADQLIPIACGKLVKVHSEDTTTADAARSETSSETTTGARFL</sequence>
<feature type="chain" id="PRO_5043556453" evidence="2">
    <location>
        <begin position="20"/>
        <end position="258"/>
    </location>
</feature>
<dbReference type="PROSITE" id="PS51257">
    <property type="entry name" value="PROKAR_LIPOPROTEIN"/>
    <property type="match status" value="1"/>
</dbReference>
<dbReference type="Proteomes" id="UP001324634">
    <property type="component" value="Chromosome"/>
</dbReference>
<dbReference type="AlphaFoldDB" id="A0AAX4HUJ9"/>
<feature type="region of interest" description="Disordered" evidence="1">
    <location>
        <begin position="238"/>
        <end position="258"/>
    </location>
</feature>
<feature type="signal peptide" evidence="2">
    <location>
        <begin position="1"/>
        <end position="19"/>
    </location>
</feature>
<organism evidence="3 4">
    <name type="scientific">Peredibacter starrii</name>
    <dbReference type="NCBI Taxonomy" id="28202"/>
    <lineage>
        <taxon>Bacteria</taxon>
        <taxon>Pseudomonadati</taxon>
        <taxon>Bdellovibrionota</taxon>
        <taxon>Bacteriovoracia</taxon>
        <taxon>Bacteriovoracales</taxon>
        <taxon>Bacteriovoracaceae</taxon>
        <taxon>Peredibacter</taxon>
    </lineage>
</organism>
<evidence type="ECO:0000256" key="2">
    <source>
        <dbReference type="SAM" id="SignalP"/>
    </source>
</evidence>
<evidence type="ECO:0000256" key="1">
    <source>
        <dbReference type="SAM" id="MobiDB-lite"/>
    </source>
</evidence>
<proteinExistence type="predicted"/>
<dbReference type="EMBL" id="CP139487">
    <property type="protein sequence ID" value="WPU66974.1"/>
    <property type="molecule type" value="Genomic_DNA"/>
</dbReference>
<protein>
    <submittedName>
        <fullName evidence="3">Uncharacterized protein</fullName>
    </submittedName>
</protein>
<reference evidence="3 4" key="1">
    <citation type="submission" date="2023-11" db="EMBL/GenBank/DDBJ databases">
        <title>Peredibacter starrii A3.12.</title>
        <authorList>
            <person name="Mitchell R.J."/>
        </authorList>
    </citation>
    <scope>NUCLEOTIDE SEQUENCE [LARGE SCALE GENOMIC DNA]</scope>
    <source>
        <strain evidence="3 4">A3.12</strain>
    </source>
</reference>
<name>A0AAX4HUJ9_9BACT</name>
<evidence type="ECO:0000313" key="3">
    <source>
        <dbReference type="EMBL" id="WPU66974.1"/>
    </source>
</evidence>
<dbReference type="KEGG" id="psti:SOO65_09445"/>
<evidence type="ECO:0000313" key="4">
    <source>
        <dbReference type="Proteomes" id="UP001324634"/>
    </source>
</evidence>
<dbReference type="RefSeq" id="WP_321399709.1">
    <property type="nucleotide sequence ID" value="NZ_CP139487.1"/>
</dbReference>
<keyword evidence="4" id="KW-1185">Reference proteome</keyword>
<keyword evidence="2" id="KW-0732">Signal</keyword>